<dbReference type="Proteomes" id="UP000199475">
    <property type="component" value="Unassembled WGS sequence"/>
</dbReference>
<protein>
    <submittedName>
        <fullName evidence="3">Uncharacterized protein</fullName>
    </submittedName>
</protein>
<feature type="transmembrane region" description="Helical" evidence="2">
    <location>
        <begin position="196"/>
        <end position="217"/>
    </location>
</feature>
<feature type="region of interest" description="Disordered" evidence="1">
    <location>
        <begin position="492"/>
        <end position="512"/>
    </location>
</feature>
<keyword evidence="2" id="KW-0472">Membrane</keyword>
<accession>A0A1G9H3P3</accession>
<feature type="transmembrane region" description="Helical" evidence="2">
    <location>
        <begin position="82"/>
        <end position="105"/>
    </location>
</feature>
<keyword evidence="2" id="KW-0812">Transmembrane</keyword>
<proteinExistence type="predicted"/>
<keyword evidence="4" id="KW-1185">Reference proteome</keyword>
<keyword evidence="2" id="KW-1133">Transmembrane helix</keyword>
<evidence type="ECO:0000313" key="3">
    <source>
        <dbReference type="EMBL" id="SDL07568.1"/>
    </source>
</evidence>
<dbReference type="AlphaFoldDB" id="A0A1G9H3P3"/>
<gene>
    <name evidence="3" type="ORF">SAMN04488242_0058</name>
</gene>
<dbReference type="STRING" id="686624.SAMN04488242_0058"/>
<sequence length="512" mass="54955">MARVSVPARETAPWLWGRPADMPPAGERGRPGAFLNALTCRRARRDCACVHWSVDPATRRGASEFPKGDIGRASGWEDGRMIRWLIGAAGGLLLLGLSFAAVIAATDVYASMTALRGEGIPGTVTITAREWSLPLDLFCSAEGRFVPDGGGPVVDGTVASGCPEPGTEVRAQYVPMLHDQLPLFATRLLRGTWGELGGACGFAILFSVSAVVAWWAAIRFLTERGVSEDRYGALQVASRCAEEDFVVWLEDNFDAAWLEASSVGVVSAVVAVIDGDTVVSGELDDLYGVGRSLADVGGDACVRSCREHVHVTDSWREEPRPWGPCSFQPEDRRTTRTVTVMRRDAAAGEPIIDGETEAVAREGWIVFRGDSASRNPMESHLSAAVLTQKGTEVSLALYEHGALMGRARWNNPGRLVGRRGSKSELRAICPTWPAKLWPTEMADFRMPPVQELEALLGTTGEPAEVISAAAGTFQLPAVDVLIGELTGNDPISSRPDAILLEPTPETHEDDAG</sequence>
<dbReference type="EMBL" id="FNGP01000001">
    <property type="protein sequence ID" value="SDL07568.1"/>
    <property type="molecule type" value="Genomic_DNA"/>
</dbReference>
<evidence type="ECO:0000256" key="1">
    <source>
        <dbReference type="SAM" id="MobiDB-lite"/>
    </source>
</evidence>
<organism evidence="3 4">
    <name type="scientific">Tessaracoccus oleiagri</name>
    <dbReference type="NCBI Taxonomy" id="686624"/>
    <lineage>
        <taxon>Bacteria</taxon>
        <taxon>Bacillati</taxon>
        <taxon>Actinomycetota</taxon>
        <taxon>Actinomycetes</taxon>
        <taxon>Propionibacteriales</taxon>
        <taxon>Propionibacteriaceae</taxon>
        <taxon>Tessaracoccus</taxon>
    </lineage>
</organism>
<reference evidence="3 4" key="1">
    <citation type="submission" date="2016-10" db="EMBL/GenBank/DDBJ databases">
        <authorList>
            <person name="de Groot N.N."/>
        </authorList>
    </citation>
    <scope>NUCLEOTIDE SEQUENCE [LARGE SCALE GENOMIC DNA]</scope>
    <source>
        <strain evidence="3 4">CGMCC 1.9159</strain>
    </source>
</reference>
<evidence type="ECO:0000313" key="4">
    <source>
        <dbReference type="Proteomes" id="UP000199475"/>
    </source>
</evidence>
<evidence type="ECO:0000256" key="2">
    <source>
        <dbReference type="SAM" id="Phobius"/>
    </source>
</evidence>
<name>A0A1G9H3P3_9ACTN</name>